<comment type="subcellular location">
    <subcellularLocation>
        <location evidence="1">Membrane</location>
        <topology evidence="1">Single-pass membrane protein</topology>
    </subcellularLocation>
</comment>
<dbReference type="EMBL" id="JAPDRN010000056">
    <property type="protein sequence ID" value="KAJ9631513.1"/>
    <property type="molecule type" value="Genomic_DNA"/>
</dbReference>
<dbReference type="Pfam" id="PF01145">
    <property type="entry name" value="Band_7"/>
    <property type="match status" value="1"/>
</dbReference>
<keyword evidence="4 6" id="KW-1133">Transmembrane helix</keyword>
<feature type="chain" id="PRO_5041271365" description="Band 7 domain-containing protein" evidence="7">
    <location>
        <begin position="26"/>
        <end position="456"/>
    </location>
</feature>
<keyword evidence="7" id="KW-0732">Signal</keyword>
<dbReference type="InterPro" id="IPR001972">
    <property type="entry name" value="Stomatin_HflK_fam"/>
</dbReference>
<dbReference type="Gene3D" id="2.40.50.140">
    <property type="entry name" value="Nucleic acid-binding proteins"/>
    <property type="match status" value="1"/>
</dbReference>
<evidence type="ECO:0000256" key="7">
    <source>
        <dbReference type="SAM" id="SignalP"/>
    </source>
</evidence>
<dbReference type="InterPro" id="IPR012340">
    <property type="entry name" value="NA-bd_OB-fold"/>
</dbReference>
<dbReference type="InterPro" id="IPR002810">
    <property type="entry name" value="NfeD-like_C"/>
</dbReference>
<keyword evidence="3 6" id="KW-0812">Transmembrane</keyword>
<name>A0AA38Y0R7_9EURO</name>
<dbReference type="InterPro" id="IPR001107">
    <property type="entry name" value="Band_7"/>
</dbReference>
<sequence>MFPTMFFSAVLAFVAVVILFKAVRMVPQGYEWTVERFGRYTHTMSPGLHFLIPIVYGVGRKVNMMEQVLDVPGQEVITKDNAAVRVDGVVFFQVLDAAKAAYEVSVLEVAMIALVQTNIRTVIGSMDLDESLSQREVINAKLLSVVDQATNPWGVKVNRIEIRDIQPPRDLLDAMARQMKAEREKRAQILEAEGSRQSEILRAEGEKQATVLEAEGRREAAFRDAEARERLAEAEAKATQVVSAAIADGDVQAINYFIAQKYVEAFKELATSPNQKLVLMPMEASGVIGSIAGVAELAKQALQSGRHRSEADMRWEVVAWGALALLLFAAEALAPGAFMLWIGIGAAAVFALVAVFADIPVLWQVIAFVVLSVLSIQCYRHWGKPRARQSDAPLLNRRAEQLVGRVVPLQQAIVGGQGRVSIDDASWQVSGPELQAGTLVRVVAVQGSALVVEAAG</sequence>
<dbReference type="PRINTS" id="PR00721">
    <property type="entry name" value="STOMATIN"/>
</dbReference>
<evidence type="ECO:0000256" key="2">
    <source>
        <dbReference type="ARBA" id="ARBA00008164"/>
    </source>
</evidence>
<dbReference type="CDD" id="cd08829">
    <property type="entry name" value="SPFH_paraslipin"/>
    <property type="match status" value="1"/>
</dbReference>
<dbReference type="PANTHER" id="PTHR43327:SF10">
    <property type="entry name" value="STOMATIN-LIKE PROTEIN 2, MITOCHONDRIAL"/>
    <property type="match status" value="1"/>
</dbReference>
<reference evidence="9" key="1">
    <citation type="submission" date="2022-10" db="EMBL/GenBank/DDBJ databases">
        <title>Culturing micro-colonial fungi from biological soil crusts in the Mojave desert and describing Neophaeococcomyces mojavensis, and introducing the new genera and species Taxawa tesnikishii.</title>
        <authorList>
            <person name="Kurbessoian T."/>
            <person name="Stajich J.E."/>
        </authorList>
    </citation>
    <scope>NUCLEOTIDE SEQUENCE</scope>
    <source>
        <strain evidence="9">TK_35</strain>
    </source>
</reference>
<evidence type="ECO:0000256" key="5">
    <source>
        <dbReference type="ARBA" id="ARBA00023136"/>
    </source>
</evidence>
<dbReference type="InterPro" id="IPR050710">
    <property type="entry name" value="Band7/mec-2_domain"/>
</dbReference>
<dbReference type="Pfam" id="PF01957">
    <property type="entry name" value="NfeD"/>
    <property type="match status" value="1"/>
</dbReference>
<evidence type="ECO:0000256" key="1">
    <source>
        <dbReference type="ARBA" id="ARBA00004167"/>
    </source>
</evidence>
<dbReference type="GO" id="GO:0098552">
    <property type="term" value="C:side of membrane"/>
    <property type="evidence" value="ECO:0007669"/>
    <property type="project" value="UniProtKB-ARBA"/>
</dbReference>
<dbReference type="PANTHER" id="PTHR43327">
    <property type="entry name" value="STOMATIN-LIKE PROTEIN 2, MITOCHONDRIAL"/>
    <property type="match status" value="1"/>
</dbReference>
<comment type="similarity">
    <text evidence="2">Belongs to the band 7/mec-2 family.</text>
</comment>
<organism evidence="9">
    <name type="scientific">Knufia peltigerae</name>
    <dbReference type="NCBI Taxonomy" id="1002370"/>
    <lineage>
        <taxon>Eukaryota</taxon>
        <taxon>Fungi</taxon>
        <taxon>Dikarya</taxon>
        <taxon>Ascomycota</taxon>
        <taxon>Pezizomycotina</taxon>
        <taxon>Eurotiomycetes</taxon>
        <taxon>Chaetothyriomycetidae</taxon>
        <taxon>Chaetothyriales</taxon>
        <taxon>Trichomeriaceae</taxon>
        <taxon>Knufia</taxon>
    </lineage>
</organism>
<feature type="transmembrane region" description="Helical" evidence="6">
    <location>
        <begin position="361"/>
        <end position="379"/>
    </location>
</feature>
<protein>
    <recommendedName>
        <fullName evidence="8">Band 7 domain-containing protein</fullName>
    </recommendedName>
</protein>
<feature type="signal peptide" evidence="7">
    <location>
        <begin position="1"/>
        <end position="25"/>
    </location>
</feature>
<gene>
    <name evidence="9" type="ORF">H2204_007959</name>
</gene>
<evidence type="ECO:0000313" key="9">
    <source>
        <dbReference type="EMBL" id="KAJ9631513.1"/>
    </source>
</evidence>
<feature type="domain" description="Band 7" evidence="8">
    <location>
        <begin position="21"/>
        <end position="179"/>
    </location>
</feature>
<evidence type="ECO:0000256" key="3">
    <source>
        <dbReference type="ARBA" id="ARBA00022692"/>
    </source>
</evidence>
<dbReference type="GO" id="GO:0005886">
    <property type="term" value="C:plasma membrane"/>
    <property type="evidence" value="ECO:0007669"/>
    <property type="project" value="UniProtKB-ARBA"/>
</dbReference>
<dbReference type="InterPro" id="IPR036013">
    <property type="entry name" value="Band_7/SPFH_dom_sf"/>
</dbReference>
<dbReference type="InterPro" id="IPR018080">
    <property type="entry name" value="Band_7/stomatin-like_CS"/>
</dbReference>
<dbReference type="PROSITE" id="PS01270">
    <property type="entry name" value="BAND_7"/>
    <property type="match status" value="1"/>
</dbReference>
<accession>A0AA38Y0R7</accession>
<dbReference type="Gene3D" id="3.30.479.30">
    <property type="entry name" value="Band 7 domain"/>
    <property type="match status" value="1"/>
</dbReference>
<proteinExistence type="inferred from homology"/>
<evidence type="ECO:0000256" key="4">
    <source>
        <dbReference type="ARBA" id="ARBA00022989"/>
    </source>
</evidence>
<keyword evidence="5 6" id="KW-0472">Membrane</keyword>
<dbReference type="AlphaFoldDB" id="A0AA38Y0R7"/>
<dbReference type="SMART" id="SM00244">
    <property type="entry name" value="PHB"/>
    <property type="match status" value="1"/>
</dbReference>
<evidence type="ECO:0000256" key="6">
    <source>
        <dbReference type="SAM" id="Phobius"/>
    </source>
</evidence>
<evidence type="ECO:0000259" key="8">
    <source>
        <dbReference type="SMART" id="SM00244"/>
    </source>
</evidence>
<dbReference type="SUPFAM" id="SSF117892">
    <property type="entry name" value="Band 7/SPFH domain"/>
    <property type="match status" value="1"/>
</dbReference>
<comment type="caution">
    <text evidence="9">The sequence shown here is derived from an EMBL/GenBank/DDBJ whole genome shotgun (WGS) entry which is preliminary data.</text>
</comment>
<dbReference type="FunFam" id="3.30.479.30:FF:000004">
    <property type="entry name" value="Putative membrane protease family, stomatin"/>
    <property type="match status" value="1"/>
</dbReference>
<feature type="transmembrane region" description="Helical" evidence="6">
    <location>
        <begin position="313"/>
        <end position="330"/>
    </location>
</feature>